<dbReference type="InterPro" id="IPR053174">
    <property type="entry name" value="LpxI"/>
</dbReference>
<evidence type="ECO:0008006" key="5">
    <source>
        <dbReference type="Google" id="ProtNLM"/>
    </source>
</evidence>
<dbReference type="InterPro" id="IPR010415">
    <property type="entry name" value="LpxI_C"/>
</dbReference>
<dbReference type="Pfam" id="PF17930">
    <property type="entry name" value="LpxI_N"/>
    <property type="match status" value="1"/>
</dbReference>
<reference evidence="3 4" key="1">
    <citation type="submission" date="2017-06" db="EMBL/GenBank/DDBJ databases">
        <authorList>
            <person name="Kim H.J."/>
            <person name="Triplett B.A."/>
        </authorList>
    </citation>
    <scope>NUCLEOTIDE SEQUENCE [LARGE SCALE GENOMIC DNA]</scope>
    <source>
        <strain evidence="3 4">DSM 14713</strain>
    </source>
</reference>
<dbReference type="KEGG" id="mbd:MEBOL_006009"/>
<dbReference type="OrthoDB" id="9789836at2"/>
<gene>
    <name evidence="3" type="ORF">MEBOL_006009</name>
</gene>
<dbReference type="Proteomes" id="UP000217289">
    <property type="component" value="Chromosome"/>
</dbReference>
<accession>A0A250IL91</accession>
<evidence type="ECO:0000259" key="1">
    <source>
        <dbReference type="Pfam" id="PF06230"/>
    </source>
</evidence>
<dbReference type="Gene3D" id="3.40.140.80">
    <property type="match status" value="1"/>
</dbReference>
<proteinExistence type="predicted"/>
<dbReference type="Pfam" id="PF06230">
    <property type="entry name" value="LpxI_C"/>
    <property type="match status" value="1"/>
</dbReference>
<sequence>MERIGLIAGNGRLPFLFASAARAQGLDVVVVAHRGEVDPALAAEVSSLTWVRLGQVDRILKIFREAGVTRAAMAGGIGRVRALTEARPDLGAVRILSRLRSVRDDALLRAVADYFESHGVTIVAPTDWLAQALCPEGHLAGPRLHPAQEKDVALGREVATLLGQADVGQTVIVRNGNVLALEAVEGTDEAIRRGGKYGGAGAVVVKRCKPGQDLRFDLPAVGPRTLAVMQEVGARVLALEVGRTVLLDAPELFRNADKAGITVVGIP</sequence>
<dbReference type="EMBL" id="CP022163">
    <property type="protein sequence ID" value="ATB32529.1"/>
    <property type="molecule type" value="Genomic_DNA"/>
</dbReference>
<dbReference type="PANTHER" id="PTHR39962">
    <property type="entry name" value="BLL4848 PROTEIN"/>
    <property type="match status" value="1"/>
</dbReference>
<keyword evidence="4" id="KW-1185">Reference proteome</keyword>
<dbReference type="AlphaFoldDB" id="A0A250IL91"/>
<dbReference type="RefSeq" id="WP_095980700.1">
    <property type="nucleotide sequence ID" value="NZ_CP022163.1"/>
</dbReference>
<name>A0A250IL91_9BACT</name>
<dbReference type="InterPro" id="IPR043167">
    <property type="entry name" value="LpxI_C_sf"/>
</dbReference>
<evidence type="ECO:0000313" key="4">
    <source>
        <dbReference type="Proteomes" id="UP000217289"/>
    </source>
</evidence>
<feature type="domain" description="LpxI N-terminal" evidence="2">
    <location>
        <begin position="3"/>
        <end position="130"/>
    </location>
</feature>
<evidence type="ECO:0000259" key="2">
    <source>
        <dbReference type="Pfam" id="PF17930"/>
    </source>
</evidence>
<protein>
    <recommendedName>
        <fullName evidence="5">UDP-2,3-diacylglucosamine pyrophosphatase</fullName>
    </recommendedName>
</protein>
<dbReference type="InterPro" id="IPR041255">
    <property type="entry name" value="LpxI_N"/>
</dbReference>
<organism evidence="3 4">
    <name type="scientific">Melittangium boletus DSM 14713</name>
    <dbReference type="NCBI Taxonomy" id="1294270"/>
    <lineage>
        <taxon>Bacteria</taxon>
        <taxon>Pseudomonadati</taxon>
        <taxon>Myxococcota</taxon>
        <taxon>Myxococcia</taxon>
        <taxon>Myxococcales</taxon>
        <taxon>Cystobacterineae</taxon>
        <taxon>Archangiaceae</taxon>
        <taxon>Melittangium</taxon>
    </lineage>
</organism>
<dbReference type="Gene3D" id="3.40.50.20">
    <property type="match status" value="1"/>
</dbReference>
<evidence type="ECO:0000313" key="3">
    <source>
        <dbReference type="EMBL" id="ATB32529.1"/>
    </source>
</evidence>
<feature type="domain" description="LpxI C-terminal" evidence="1">
    <location>
        <begin position="135"/>
        <end position="264"/>
    </location>
</feature>
<dbReference type="PANTHER" id="PTHR39962:SF1">
    <property type="entry name" value="LPXI FAMILY PROTEIN"/>
    <property type="match status" value="1"/>
</dbReference>